<evidence type="ECO:0000259" key="4">
    <source>
        <dbReference type="PROSITE" id="PS50125"/>
    </source>
</evidence>
<feature type="region of interest" description="Disordered" evidence="3">
    <location>
        <begin position="909"/>
        <end position="929"/>
    </location>
</feature>
<dbReference type="PANTHER" id="PTHR16305:SF28">
    <property type="entry name" value="GUANYLATE CYCLASE DOMAIN-CONTAINING PROTEIN"/>
    <property type="match status" value="1"/>
</dbReference>
<dbReference type="VEuPathDB" id="FungiDB:SPPG_02817"/>
<protein>
    <recommendedName>
        <fullName evidence="4">Guanylate cyclase domain-containing protein</fullName>
    </recommendedName>
</protein>
<evidence type="ECO:0000313" key="6">
    <source>
        <dbReference type="Proteomes" id="UP000053201"/>
    </source>
</evidence>
<dbReference type="SUPFAM" id="SSF55073">
    <property type="entry name" value="Nucleotide cyclase"/>
    <property type="match status" value="2"/>
</dbReference>
<keyword evidence="6" id="KW-1185">Reference proteome</keyword>
<dbReference type="PANTHER" id="PTHR16305">
    <property type="entry name" value="TESTICULAR SOLUBLE ADENYLYL CYCLASE"/>
    <property type="match status" value="1"/>
</dbReference>
<dbReference type="OrthoDB" id="2130753at2759"/>
<keyword evidence="2" id="KW-0067">ATP-binding</keyword>
<evidence type="ECO:0000256" key="3">
    <source>
        <dbReference type="SAM" id="MobiDB-lite"/>
    </source>
</evidence>
<feature type="domain" description="Guanylate cyclase" evidence="4">
    <location>
        <begin position="380"/>
        <end position="516"/>
    </location>
</feature>
<keyword evidence="1" id="KW-0547">Nucleotide-binding</keyword>
<dbReference type="InterPro" id="IPR029787">
    <property type="entry name" value="Nucleotide_cyclase"/>
</dbReference>
<dbReference type="Proteomes" id="UP000053201">
    <property type="component" value="Unassembled WGS sequence"/>
</dbReference>
<name>A0A0L0HN41_SPIPD</name>
<dbReference type="InParanoid" id="A0A0L0HN41"/>
<dbReference type="GO" id="GO:0005737">
    <property type="term" value="C:cytoplasm"/>
    <property type="evidence" value="ECO:0007669"/>
    <property type="project" value="TreeGrafter"/>
</dbReference>
<dbReference type="CDD" id="cd07302">
    <property type="entry name" value="CHD"/>
    <property type="match status" value="1"/>
</dbReference>
<dbReference type="InterPro" id="IPR001054">
    <property type="entry name" value="A/G_cyclase"/>
</dbReference>
<dbReference type="GO" id="GO:0035556">
    <property type="term" value="P:intracellular signal transduction"/>
    <property type="evidence" value="ECO:0007669"/>
    <property type="project" value="InterPro"/>
</dbReference>
<organism evidence="5 6">
    <name type="scientific">Spizellomyces punctatus (strain DAOM BR117)</name>
    <dbReference type="NCBI Taxonomy" id="645134"/>
    <lineage>
        <taxon>Eukaryota</taxon>
        <taxon>Fungi</taxon>
        <taxon>Fungi incertae sedis</taxon>
        <taxon>Chytridiomycota</taxon>
        <taxon>Chytridiomycota incertae sedis</taxon>
        <taxon>Chytridiomycetes</taxon>
        <taxon>Spizellomycetales</taxon>
        <taxon>Spizellomycetaceae</taxon>
        <taxon>Spizellomyces</taxon>
    </lineage>
</organism>
<evidence type="ECO:0000313" key="5">
    <source>
        <dbReference type="EMBL" id="KND02345.1"/>
    </source>
</evidence>
<dbReference type="GO" id="GO:0005524">
    <property type="term" value="F:ATP binding"/>
    <property type="evidence" value="ECO:0007669"/>
    <property type="project" value="UniProtKB-KW"/>
</dbReference>
<dbReference type="Gene3D" id="3.30.70.1230">
    <property type="entry name" value="Nucleotide cyclase"/>
    <property type="match status" value="2"/>
</dbReference>
<dbReference type="OMA" id="INHAFQQ"/>
<feature type="domain" description="Guanylate cyclase" evidence="4">
    <location>
        <begin position="61"/>
        <end position="141"/>
    </location>
</feature>
<accession>A0A0L0HN41</accession>
<dbReference type="STRING" id="645134.A0A0L0HN41"/>
<evidence type="ECO:0000256" key="1">
    <source>
        <dbReference type="ARBA" id="ARBA00022741"/>
    </source>
</evidence>
<dbReference type="eggNOG" id="ENOG502QPPT">
    <property type="taxonomic scope" value="Eukaryota"/>
</dbReference>
<sequence>MASPSLGPIPSKSIAVPPTKLEKYLEKFVPLNVQKVCRLQSTDSGQEWLPPLPFGFRHTGAVGVIDISGFTTLTTTLAQRFGSGGGAKIRNIINPVFSGLIDCVHRHNGSVVKFVGDALICCWAAESPSPENLIKPAAEHAMARTGSQVDTITNMPDACAKATLSAILCCCEILQTFRGYTIRIPEHFPEDRAKSEASLLSTFSSHTGRESPYHEPGFRRERREKYVPFALKIHMGLGCGEFSALHVGRAGERVEYFVAGPSVEDAMAILPFTRSGEVGMSAACWNLLTNTVIRNEREITLNESYLDGDGRGCFIIKEDAVDLASLPDVLKNEQEGTAAMMDPNATPSQNEGKGSVRYNDYIHESLSRILQDLENEEDVEVMHNELRNICAVFVRLPKLGATDDPMEMLLTAQSVMIVILEAIHRYEGTIRQFNVDDKGATALLVWGVEGFTHERGDAVFALYAAMEIRDELRGMVGNDFAIGVSEGIVFSGIMGNEARRDGTVLGVAVNEAARLMTEPLSQGGILCTEPLYMEGAEAVEFDPSMRVIMVKGCDAPIPVYLPLRGKQQPEPQSFSTYTSLVGREHELTFIGTVLDRWKDDLMVRLVISGATGLGKTALSAYIKQQAAAIPDAVICESRSSETHKLSPFYSIRVFLTCLFDRVYAQYVETGILEYRVHEAESEKLETVTIARSSTSSSAAHIGTVARDMRLVSRSSSLRQLGRSHLRKKVSSIMTLLRESGRSLDVLNDLLGFNQERLRSSSPLLAANFSSEIVAVVSRLLNKLTMHLRIKVMILCEDLQWHDAAGYAILVDLVKRCPKVFFYTTSRPIQEYTNDIQAANFTGLVTSEFTSHIELQPLNRPKSMALAQSVLQSETTDPRLLDLIWQRSQGNPMIIELICESLRVTSQLPLPNANHPRGSSSAKSGRESDVNNTMPRIRAFELKREIPMPVDVRSAIISQVDRVPAALKRILRVASVAGQYFTLGEVAHVLCETHKSTDNPLPWTSISSLYDYISKVDTLNMLVPATDLPGLMIGDDTSPYTAMGFRHIVLKQCIYASLPPDRREDLHNSFANYYTALLTPLNKKDALPMLVFHLDHCSGNGARKIKYAEMAFVFYAEESRHAELGLAAYDRLIKLLEDYPEDVPFDKIQLARHHRRLAQLYEQNWDYTAGVMECKAALAILNVKLPTPGSIGHKLKLLRQMLVQYRILNAKDDARREQLGLAAFESEAGKFKKITPVSNDNEEHAVPERIRHITEVLEIYRTMLTQLSLMGRPDYNAFLCLTGLTFSSALATSKPAYLAFYSMALGFGLLNRCKFKLSSKYIALGAEYLERCPNSADTLFARQTYVRYLYAVGNWSLCEKFAREVNALYEAQNMQGSPLAHLNATIFSSCLHTLGRRQEYTDVLIKMYKTLSECDVTGGLGHHPACSIAAAMSQAVEKVEMLNWYRIAQEQVLDASHAEAFTPHYRYTDLMLMLAVEVIQIQSANQEELEVWVQAALETCGFLIQCAEKIPVKMPSMHTIHLNIFYIISSWALHLKEVAINEHPRSSANRELLAITKLVRHIIRQTSKNRTCTLNDFTAHCAKGLQVLLQHGDAYKCAHMWKRCIAVHRLNGALTSFYAAMLIARLTRLERAFGIPGSWDTTGKRSTSDLDAARLSLTCRINSGRSKIVPYPLPSTCSFILSPSEVIPLHHILNVQWAERVLIACECQWELTILRRVCGKHNLNLFAAAIDAPRPSAMVSMDWRPLDDHR</sequence>
<gene>
    <name evidence="5" type="ORF">SPPG_02817</name>
</gene>
<dbReference type="GeneID" id="27686376"/>
<dbReference type="EMBL" id="KQ257453">
    <property type="protein sequence ID" value="KND02345.1"/>
    <property type="molecule type" value="Genomic_DNA"/>
</dbReference>
<dbReference type="GO" id="GO:0004016">
    <property type="term" value="F:adenylate cyclase activity"/>
    <property type="evidence" value="ECO:0007669"/>
    <property type="project" value="TreeGrafter"/>
</dbReference>
<proteinExistence type="predicted"/>
<dbReference type="GO" id="GO:0009190">
    <property type="term" value="P:cyclic nucleotide biosynthetic process"/>
    <property type="evidence" value="ECO:0007669"/>
    <property type="project" value="InterPro"/>
</dbReference>
<dbReference type="PROSITE" id="PS50125">
    <property type="entry name" value="GUANYLATE_CYCLASE_2"/>
    <property type="match status" value="2"/>
</dbReference>
<dbReference type="SUPFAM" id="SSF52540">
    <property type="entry name" value="P-loop containing nucleoside triphosphate hydrolases"/>
    <property type="match status" value="1"/>
</dbReference>
<reference evidence="5 6" key="1">
    <citation type="submission" date="2009-08" db="EMBL/GenBank/DDBJ databases">
        <title>The Genome Sequence of Spizellomyces punctatus strain DAOM BR117.</title>
        <authorList>
            <consortium name="The Broad Institute Genome Sequencing Platform"/>
            <person name="Russ C."/>
            <person name="Cuomo C."/>
            <person name="Shea T."/>
            <person name="Young S.K."/>
            <person name="Zeng Q."/>
            <person name="Koehrsen M."/>
            <person name="Haas B."/>
            <person name="Borodovsky M."/>
            <person name="Guigo R."/>
            <person name="Alvarado L."/>
            <person name="Berlin A."/>
            <person name="Bochicchio J."/>
            <person name="Borenstein D."/>
            <person name="Chapman S."/>
            <person name="Chen Z."/>
            <person name="Engels R."/>
            <person name="Freedman E."/>
            <person name="Gellesch M."/>
            <person name="Goldberg J."/>
            <person name="Griggs A."/>
            <person name="Gujja S."/>
            <person name="Heiman D."/>
            <person name="Hepburn T."/>
            <person name="Howarth C."/>
            <person name="Jen D."/>
            <person name="Larson L."/>
            <person name="Lewis B."/>
            <person name="Mehta T."/>
            <person name="Park D."/>
            <person name="Pearson M."/>
            <person name="Roberts A."/>
            <person name="Saif S."/>
            <person name="Shenoy N."/>
            <person name="Sisk P."/>
            <person name="Stolte C."/>
            <person name="Sykes S."/>
            <person name="Thomson T."/>
            <person name="Walk T."/>
            <person name="White J."/>
            <person name="Yandava C."/>
            <person name="Burger G."/>
            <person name="Gray M.W."/>
            <person name="Holland P.W.H."/>
            <person name="King N."/>
            <person name="Lang F.B.F."/>
            <person name="Roger A.J."/>
            <person name="Ruiz-Trillo I."/>
            <person name="Lander E."/>
            <person name="Nusbaum C."/>
        </authorList>
    </citation>
    <scope>NUCLEOTIDE SEQUENCE [LARGE SCALE GENOMIC DNA]</scope>
    <source>
        <strain evidence="5 6">DAOM BR117</strain>
    </source>
</reference>
<dbReference type="InterPro" id="IPR027417">
    <property type="entry name" value="P-loop_NTPase"/>
</dbReference>
<evidence type="ECO:0000256" key="2">
    <source>
        <dbReference type="ARBA" id="ARBA00022840"/>
    </source>
</evidence>
<dbReference type="RefSeq" id="XP_016610384.1">
    <property type="nucleotide sequence ID" value="XM_016751102.1"/>
</dbReference>